<accession>A0A6G8AZT7</accession>
<proteinExistence type="predicted"/>
<dbReference type="Gene3D" id="2.70.98.10">
    <property type="match status" value="1"/>
</dbReference>
<evidence type="ECO:0000313" key="2">
    <source>
        <dbReference type="Proteomes" id="UP000500741"/>
    </source>
</evidence>
<dbReference type="RefSeq" id="WP_166010322.1">
    <property type="nucleotide sequence ID" value="NZ_CP049888.1"/>
</dbReference>
<dbReference type="AlphaFoldDB" id="A0A6G8AZT7"/>
<dbReference type="InterPro" id="IPR014718">
    <property type="entry name" value="GH-type_carb-bd"/>
</dbReference>
<dbReference type="SUPFAM" id="SSF74650">
    <property type="entry name" value="Galactose mutarotase-like"/>
    <property type="match status" value="1"/>
</dbReference>
<organism evidence="1 2">
    <name type="scientific">Weissella coleopterorum</name>
    <dbReference type="NCBI Taxonomy" id="2714949"/>
    <lineage>
        <taxon>Bacteria</taxon>
        <taxon>Bacillati</taxon>
        <taxon>Bacillota</taxon>
        <taxon>Bacilli</taxon>
        <taxon>Lactobacillales</taxon>
        <taxon>Lactobacillaceae</taxon>
        <taxon>Weissella</taxon>
    </lineage>
</organism>
<reference evidence="1 2" key="1">
    <citation type="submission" date="2020-03" db="EMBL/GenBank/DDBJ databases">
        <title>Weissella sp. nov., isolated from Cybister lewisianus.</title>
        <authorList>
            <person name="Hyun D.-W."/>
            <person name="Bae J.-W."/>
        </authorList>
    </citation>
    <scope>NUCLEOTIDE SEQUENCE [LARGE SCALE GENOMIC DNA]</scope>
    <source>
        <strain evidence="1 2">HDW19</strain>
    </source>
</reference>
<dbReference type="PANTHER" id="PTHR11122">
    <property type="entry name" value="APOSPORY-ASSOCIATED PROTEIN C-RELATED"/>
    <property type="match status" value="1"/>
</dbReference>
<dbReference type="KEGG" id="wco:G7084_04160"/>
<dbReference type="PANTHER" id="PTHR11122:SF13">
    <property type="entry name" value="GLUCOSE-6-PHOSPHATE 1-EPIMERASE"/>
    <property type="match status" value="1"/>
</dbReference>
<sequence length="292" mass="33768">MLYLENEKVRVAINEIGAELSSIYLKEDETEYLWQANSTFWGRHAPQLFPIVGRLKENKYQFSGEEYQMSQHGFARDNIFNCIEIKADLIQLRLIDSPETRQQYPFKFQFDVIFTLSNSGELGIKYVVENIDQKVIYFGLGGHPGFNIPLSDRKKFEDYHLELQPDKVYQRKILNGPFLDEKQTTGFDATKSFPLKRADFKNDAIILDLDKQPIKIKIIDDEQQHGVVLSIKNAKFAGIWTKYDVEAPFICIEPWWGIADTIDATGQLVDKFSINQLDVGAQYLGEYSIQVF</sequence>
<dbReference type="Proteomes" id="UP000500741">
    <property type="component" value="Chromosome"/>
</dbReference>
<dbReference type="EMBL" id="CP049888">
    <property type="protein sequence ID" value="QIL50578.1"/>
    <property type="molecule type" value="Genomic_DNA"/>
</dbReference>
<dbReference type="InterPro" id="IPR008183">
    <property type="entry name" value="Aldose_1/G6P_1-epimerase"/>
</dbReference>
<protein>
    <submittedName>
        <fullName evidence="1">Aldose 1-epimerase family protein</fullName>
    </submittedName>
</protein>
<keyword evidence="2" id="KW-1185">Reference proteome</keyword>
<dbReference type="Pfam" id="PF01263">
    <property type="entry name" value="Aldose_epim"/>
    <property type="match status" value="1"/>
</dbReference>
<dbReference type="GO" id="GO:0030246">
    <property type="term" value="F:carbohydrate binding"/>
    <property type="evidence" value="ECO:0007669"/>
    <property type="project" value="InterPro"/>
</dbReference>
<dbReference type="CDD" id="cd09024">
    <property type="entry name" value="Aldose_epim_lacX"/>
    <property type="match status" value="1"/>
</dbReference>
<dbReference type="GO" id="GO:0016853">
    <property type="term" value="F:isomerase activity"/>
    <property type="evidence" value="ECO:0007669"/>
    <property type="project" value="InterPro"/>
</dbReference>
<dbReference type="GO" id="GO:0005975">
    <property type="term" value="P:carbohydrate metabolic process"/>
    <property type="evidence" value="ECO:0007669"/>
    <property type="project" value="InterPro"/>
</dbReference>
<dbReference type="InterPro" id="IPR011013">
    <property type="entry name" value="Gal_mutarotase_sf_dom"/>
</dbReference>
<name>A0A6G8AZT7_9LACO</name>
<gene>
    <name evidence="1" type="ORF">G7084_04160</name>
</gene>
<dbReference type="InterPro" id="IPR037481">
    <property type="entry name" value="LacX"/>
</dbReference>
<evidence type="ECO:0000313" key="1">
    <source>
        <dbReference type="EMBL" id="QIL50578.1"/>
    </source>
</evidence>